<proteinExistence type="predicted"/>
<accession>A0A0C3NNR0</accession>
<dbReference type="InParanoid" id="A0A0C3NNR0"/>
<name>A0A0C3NNR0_PISTI</name>
<dbReference type="Proteomes" id="UP000054217">
    <property type="component" value="Unassembled WGS sequence"/>
</dbReference>
<dbReference type="HOGENOM" id="CLU_1555899_0_0_1"/>
<reference evidence="1 2" key="1">
    <citation type="submission" date="2014-04" db="EMBL/GenBank/DDBJ databases">
        <authorList>
            <consortium name="DOE Joint Genome Institute"/>
            <person name="Kuo A."/>
            <person name="Kohler A."/>
            <person name="Costa M.D."/>
            <person name="Nagy L.G."/>
            <person name="Floudas D."/>
            <person name="Copeland A."/>
            <person name="Barry K.W."/>
            <person name="Cichocki N."/>
            <person name="Veneault-Fourrey C."/>
            <person name="LaButti K."/>
            <person name="Lindquist E.A."/>
            <person name="Lipzen A."/>
            <person name="Lundell T."/>
            <person name="Morin E."/>
            <person name="Murat C."/>
            <person name="Sun H."/>
            <person name="Tunlid A."/>
            <person name="Henrissat B."/>
            <person name="Grigoriev I.V."/>
            <person name="Hibbett D.S."/>
            <person name="Martin F."/>
            <person name="Nordberg H.P."/>
            <person name="Cantor M.N."/>
            <person name="Hua S.X."/>
        </authorList>
    </citation>
    <scope>NUCLEOTIDE SEQUENCE [LARGE SCALE GENOMIC DNA]</scope>
    <source>
        <strain evidence="1 2">Marx 270</strain>
    </source>
</reference>
<reference evidence="2" key="2">
    <citation type="submission" date="2015-01" db="EMBL/GenBank/DDBJ databases">
        <title>Evolutionary Origins and Diversification of the Mycorrhizal Mutualists.</title>
        <authorList>
            <consortium name="DOE Joint Genome Institute"/>
            <consortium name="Mycorrhizal Genomics Consortium"/>
            <person name="Kohler A."/>
            <person name="Kuo A."/>
            <person name="Nagy L.G."/>
            <person name="Floudas D."/>
            <person name="Copeland A."/>
            <person name="Barry K.W."/>
            <person name="Cichocki N."/>
            <person name="Veneault-Fourrey C."/>
            <person name="LaButti K."/>
            <person name="Lindquist E.A."/>
            <person name="Lipzen A."/>
            <person name="Lundell T."/>
            <person name="Morin E."/>
            <person name="Murat C."/>
            <person name="Riley R."/>
            <person name="Ohm R."/>
            <person name="Sun H."/>
            <person name="Tunlid A."/>
            <person name="Henrissat B."/>
            <person name="Grigoriev I.V."/>
            <person name="Hibbett D.S."/>
            <person name="Martin F."/>
        </authorList>
    </citation>
    <scope>NUCLEOTIDE SEQUENCE [LARGE SCALE GENOMIC DNA]</scope>
    <source>
        <strain evidence="2">Marx 270</strain>
    </source>
</reference>
<evidence type="ECO:0000313" key="2">
    <source>
        <dbReference type="Proteomes" id="UP000054217"/>
    </source>
</evidence>
<sequence>MDDIRTPNHLYSVLLRITVGDEPADPPAFRQKQRKVLPKWKRQETDKVLVFRCNDKFRGMALKDCKGIPTTLCALHRSLLIIQFDISGEKHATSRYSSPNSSLWRRRHALFLFCRVELPRLCVFLSPKSLISIRRFREAGLTFPKTPDTTFHFTTDWSRLPNHTGTHVFAPR</sequence>
<gene>
    <name evidence="1" type="ORF">M404DRAFT_10846</name>
</gene>
<dbReference type="EMBL" id="KN832037">
    <property type="protein sequence ID" value="KIN96933.1"/>
    <property type="molecule type" value="Genomic_DNA"/>
</dbReference>
<keyword evidence="2" id="KW-1185">Reference proteome</keyword>
<protein>
    <submittedName>
        <fullName evidence="1">Uncharacterized protein</fullName>
    </submittedName>
</protein>
<organism evidence="1 2">
    <name type="scientific">Pisolithus tinctorius Marx 270</name>
    <dbReference type="NCBI Taxonomy" id="870435"/>
    <lineage>
        <taxon>Eukaryota</taxon>
        <taxon>Fungi</taxon>
        <taxon>Dikarya</taxon>
        <taxon>Basidiomycota</taxon>
        <taxon>Agaricomycotina</taxon>
        <taxon>Agaricomycetes</taxon>
        <taxon>Agaricomycetidae</taxon>
        <taxon>Boletales</taxon>
        <taxon>Sclerodermatineae</taxon>
        <taxon>Pisolithaceae</taxon>
        <taxon>Pisolithus</taxon>
    </lineage>
</organism>
<dbReference type="AlphaFoldDB" id="A0A0C3NNR0"/>
<evidence type="ECO:0000313" key="1">
    <source>
        <dbReference type="EMBL" id="KIN96933.1"/>
    </source>
</evidence>